<evidence type="ECO:0000313" key="2">
    <source>
        <dbReference type="Proteomes" id="UP000554482"/>
    </source>
</evidence>
<evidence type="ECO:0000313" key="1">
    <source>
        <dbReference type="EMBL" id="KAF5200717.1"/>
    </source>
</evidence>
<protein>
    <submittedName>
        <fullName evidence="1">Uncharacterized protein</fullName>
    </submittedName>
</protein>
<accession>A0A7J6WUY1</accession>
<gene>
    <name evidence="1" type="ORF">FRX31_009696</name>
</gene>
<proteinExistence type="predicted"/>
<organism evidence="1 2">
    <name type="scientific">Thalictrum thalictroides</name>
    <name type="common">Rue-anemone</name>
    <name type="synonym">Anemone thalictroides</name>
    <dbReference type="NCBI Taxonomy" id="46969"/>
    <lineage>
        <taxon>Eukaryota</taxon>
        <taxon>Viridiplantae</taxon>
        <taxon>Streptophyta</taxon>
        <taxon>Embryophyta</taxon>
        <taxon>Tracheophyta</taxon>
        <taxon>Spermatophyta</taxon>
        <taxon>Magnoliopsida</taxon>
        <taxon>Ranunculales</taxon>
        <taxon>Ranunculaceae</taxon>
        <taxon>Thalictroideae</taxon>
        <taxon>Thalictrum</taxon>
    </lineage>
</organism>
<dbReference type="Proteomes" id="UP000554482">
    <property type="component" value="Unassembled WGS sequence"/>
</dbReference>
<name>A0A7J6WUY1_THATH</name>
<sequence length="82" mass="9136">MRRKGTAVSSRRGSRIMQRGRMRLGSRVGMILANDKGKACRQKQGNKLCKKTVVGSRKREAAGKRFLPAGKVWRRVGYCVGS</sequence>
<comment type="caution">
    <text evidence="1">The sequence shown here is derived from an EMBL/GenBank/DDBJ whole genome shotgun (WGS) entry which is preliminary data.</text>
</comment>
<reference evidence="1 2" key="1">
    <citation type="submission" date="2020-06" db="EMBL/GenBank/DDBJ databases">
        <title>Transcriptomic and genomic resources for Thalictrum thalictroides and T. hernandezii: Facilitating candidate gene discovery in an emerging model plant lineage.</title>
        <authorList>
            <person name="Arias T."/>
            <person name="Riano-Pachon D.M."/>
            <person name="Di Stilio V.S."/>
        </authorList>
    </citation>
    <scope>NUCLEOTIDE SEQUENCE [LARGE SCALE GENOMIC DNA]</scope>
    <source>
        <strain evidence="2">cv. WT478/WT964</strain>
        <tissue evidence="1">Leaves</tissue>
    </source>
</reference>
<dbReference type="EMBL" id="JABWDY010010369">
    <property type="protein sequence ID" value="KAF5200717.1"/>
    <property type="molecule type" value="Genomic_DNA"/>
</dbReference>
<dbReference type="AlphaFoldDB" id="A0A7J6WUY1"/>
<keyword evidence="2" id="KW-1185">Reference proteome</keyword>